<dbReference type="RefSeq" id="WP_127831944.1">
    <property type="nucleotide sequence ID" value="NZ_RZYA01000021.1"/>
</dbReference>
<proteinExistence type="predicted"/>
<dbReference type="PROSITE" id="PS50943">
    <property type="entry name" value="HTH_CROC1"/>
    <property type="match status" value="1"/>
</dbReference>
<dbReference type="SMART" id="SM00530">
    <property type="entry name" value="HTH_XRE"/>
    <property type="match status" value="1"/>
</dbReference>
<accession>A0A3S2VQF5</accession>
<name>A0A3S2VQF5_9ACTN</name>
<comment type="caution">
    <text evidence="2">The sequence shown here is derived from an EMBL/GenBank/DDBJ whole genome shotgun (WGS) entry which is preliminary data.</text>
</comment>
<dbReference type="InterPro" id="IPR001387">
    <property type="entry name" value="Cro/C1-type_HTH"/>
</dbReference>
<feature type="domain" description="HTH cro/C1-type" evidence="1">
    <location>
        <begin position="19"/>
        <end position="71"/>
    </location>
</feature>
<evidence type="ECO:0000313" key="2">
    <source>
        <dbReference type="EMBL" id="RVU18269.1"/>
    </source>
</evidence>
<dbReference type="Gene3D" id="1.10.260.40">
    <property type="entry name" value="lambda repressor-like DNA-binding domains"/>
    <property type="match status" value="1"/>
</dbReference>
<protein>
    <submittedName>
        <fullName evidence="2">XRE family transcriptional regulator</fullName>
    </submittedName>
</protein>
<organism evidence="2 3">
    <name type="scientific">Streptomyces antnestii</name>
    <dbReference type="NCBI Taxonomy" id="2494256"/>
    <lineage>
        <taxon>Bacteria</taxon>
        <taxon>Bacillati</taxon>
        <taxon>Actinomycetota</taxon>
        <taxon>Actinomycetes</taxon>
        <taxon>Kitasatosporales</taxon>
        <taxon>Streptomycetaceae</taxon>
        <taxon>Streptomyces</taxon>
    </lineage>
</organism>
<reference evidence="2 3" key="1">
    <citation type="submission" date="2019-01" db="EMBL/GenBank/DDBJ databases">
        <title>Genome sequences of Streptomyces and Rhizobium isolates collected from root and soil.</title>
        <authorList>
            <person name="Chhettri S."/>
            <person name="Sevigny J.L."/>
            <person name="Sen A."/>
            <person name="Ennis N."/>
            <person name="Tisa L."/>
        </authorList>
    </citation>
    <scope>NUCLEOTIDE SEQUENCE [LARGE SCALE GENOMIC DNA]</scope>
    <source>
        <strain evidence="2 3">San01</strain>
    </source>
</reference>
<dbReference type="InterPro" id="IPR043917">
    <property type="entry name" value="DUF5753"/>
</dbReference>
<dbReference type="CDD" id="cd00093">
    <property type="entry name" value="HTH_XRE"/>
    <property type="match status" value="1"/>
</dbReference>
<dbReference type="Proteomes" id="UP000283128">
    <property type="component" value="Unassembled WGS sequence"/>
</dbReference>
<dbReference type="EMBL" id="RZYA01000021">
    <property type="protein sequence ID" value="RVU18269.1"/>
    <property type="molecule type" value="Genomic_DNA"/>
</dbReference>
<keyword evidence="3" id="KW-1185">Reference proteome</keyword>
<sequence length="271" mass="30421">MPHDDNPPPALLIFGEQSRFLREQRGISRGELAARIPYSESMIAMVERGERPPQPAYIVAVDDVLGAQGLLKQLARHVAERDHPAWAQDYVDLQAKALALHVYVTHFLHGLLQTEEYARTVFRSRRPSLEDDAIERNVRARLATQSLHTRKPYCRLTFVLEESVLRRTLGGREVQNAQLKHLAELGQLHNVQLQIMPGTRESHAGIDGPMTLLETPDHRTVGYVEGQQGGYFLTSPEDVSVMSHRYGALRAQALDTEASLDLIQRLLAGEA</sequence>
<dbReference type="SUPFAM" id="SSF47413">
    <property type="entry name" value="lambda repressor-like DNA-binding domains"/>
    <property type="match status" value="1"/>
</dbReference>
<dbReference type="GO" id="GO:0003677">
    <property type="term" value="F:DNA binding"/>
    <property type="evidence" value="ECO:0007669"/>
    <property type="project" value="InterPro"/>
</dbReference>
<dbReference type="Pfam" id="PF13560">
    <property type="entry name" value="HTH_31"/>
    <property type="match status" value="1"/>
</dbReference>
<gene>
    <name evidence="2" type="ORF">EOT10_32340</name>
</gene>
<dbReference type="Pfam" id="PF19054">
    <property type="entry name" value="DUF5753"/>
    <property type="match status" value="1"/>
</dbReference>
<dbReference type="InterPro" id="IPR010982">
    <property type="entry name" value="Lambda_DNA-bd_dom_sf"/>
</dbReference>
<dbReference type="OrthoDB" id="5177600at2"/>
<evidence type="ECO:0000313" key="3">
    <source>
        <dbReference type="Proteomes" id="UP000283128"/>
    </source>
</evidence>
<dbReference type="AlphaFoldDB" id="A0A3S2VQF5"/>
<evidence type="ECO:0000259" key="1">
    <source>
        <dbReference type="PROSITE" id="PS50943"/>
    </source>
</evidence>